<dbReference type="AlphaFoldDB" id="A0A918AKJ9"/>
<evidence type="ECO:0000313" key="2">
    <source>
        <dbReference type="Proteomes" id="UP000639606"/>
    </source>
</evidence>
<organism evidence="1 2">
    <name type="scientific">Saccharothrix coeruleofusca</name>
    <dbReference type="NCBI Taxonomy" id="33919"/>
    <lineage>
        <taxon>Bacteria</taxon>
        <taxon>Bacillati</taxon>
        <taxon>Actinomycetota</taxon>
        <taxon>Actinomycetes</taxon>
        <taxon>Pseudonocardiales</taxon>
        <taxon>Pseudonocardiaceae</taxon>
        <taxon>Saccharothrix</taxon>
    </lineage>
</organism>
<keyword evidence="2" id="KW-1185">Reference proteome</keyword>
<protein>
    <submittedName>
        <fullName evidence="1">Uncharacterized protein</fullName>
    </submittedName>
</protein>
<dbReference type="Proteomes" id="UP000639606">
    <property type="component" value="Unassembled WGS sequence"/>
</dbReference>
<comment type="caution">
    <text evidence="1">The sequence shown here is derived from an EMBL/GenBank/DDBJ whole genome shotgun (WGS) entry which is preliminary data.</text>
</comment>
<sequence>MTQREVDAVARMLPDERGQRAYDWLYVIARASATQYEQLVASYLDHEEDPMLARLALQTLCTFWGFADRYTDQLERFLGEVEWDHLGDVRLIAISASGEYLRENVHSGLLRRLLELADHNGDSTMQPRFALEAVARALDDPTLAEVKGRENRYAAVRERGWARLVAEEESRGRDR</sequence>
<reference evidence="1" key="1">
    <citation type="journal article" date="2014" name="Int. J. Syst. Evol. Microbiol.">
        <title>Complete genome sequence of Corynebacterium casei LMG S-19264T (=DSM 44701T), isolated from a smear-ripened cheese.</title>
        <authorList>
            <consortium name="US DOE Joint Genome Institute (JGI-PGF)"/>
            <person name="Walter F."/>
            <person name="Albersmeier A."/>
            <person name="Kalinowski J."/>
            <person name="Ruckert C."/>
        </authorList>
    </citation>
    <scope>NUCLEOTIDE SEQUENCE</scope>
    <source>
        <strain evidence="1">JCM 3313</strain>
    </source>
</reference>
<dbReference type="EMBL" id="BMRG01000003">
    <property type="protein sequence ID" value="GGP49433.1"/>
    <property type="molecule type" value="Genomic_DNA"/>
</dbReference>
<evidence type="ECO:0000313" key="1">
    <source>
        <dbReference type="EMBL" id="GGP49433.1"/>
    </source>
</evidence>
<gene>
    <name evidence="1" type="ORF">GCM10010185_22010</name>
</gene>
<proteinExistence type="predicted"/>
<dbReference type="RefSeq" id="WP_189223087.1">
    <property type="nucleotide sequence ID" value="NZ_BMRG01000003.1"/>
</dbReference>
<reference evidence="1" key="2">
    <citation type="submission" date="2020-09" db="EMBL/GenBank/DDBJ databases">
        <authorList>
            <person name="Sun Q."/>
            <person name="Ohkuma M."/>
        </authorList>
    </citation>
    <scope>NUCLEOTIDE SEQUENCE</scope>
    <source>
        <strain evidence="1">JCM 3313</strain>
    </source>
</reference>
<accession>A0A918AKJ9</accession>
<name>A0A918AKJ9_9PSEU</name>